<protein>
    <submittedName>
        <fullName evidence="7">Disulfide bond formation protein B</fullName>
    </submittedName>
</protein>
<evidence type="ECO:0000256" key="4">
    <source>
        <dbReference type="ARBA" id="ARBA00022989"/>
    </source>
</evidence>
<keyword evidence="8" id="KW-1185">Reference proteome</keyword>
<accession>A0ABS1EE44</accession>
<feature type="transmembrane region" description="Helical" evidence="6">
    <location>
        <begin position="63"/>
        <end position="81"/>
    </location>
</feature>
<evidence type="ECO:0000256" key="6">
    <source>
        <dbReference type="SAM" id="Phobius"/>
    </source>
</evidence>
<name>A0ABS1EE44_9BURK</name>
<evidence type="ECO:0000313" key="8">
    <source>
        <dbReference type="Proteomes" id="UP000635316"/>
    </source>
</evidence>
<dbReference type="InterPro" id="IPR023380">
    <property type="entry name" value="DsbB-like_sf"/>
</dbReference>
<keyword evidence="2" id="KW-1003">Cell membrane</keyword>
<evidence type="ECO:0000256" key="1">
    <source>
        <dbReference type="ARBA" id="ARBA00004651"/>
    </source>
</evidence>
<feature type="transmembrane region" description="Helical" evidence="6">
    <location>
        <begin position="133"/>
        <end position="154"/>
    </location>
</feature>
<keyword evidence="5 6" id="KW-0472">Membrane</keyword>
<keyword evidence="3 6" id="KW-0812">Transmembrane</keyword>
<keyword evidence="4 6" id="KW-1133">Transmembrane helix</keyword>
<dbReference type="RefSeq" id="WP_200235868.1">
    <property type="nucleotide sequence ID" value="NZ_JAENGP010000008.1"/>
</dbReference>
<dbReference type="EMBL" id="JAENGP010000008">
    <property type="protein sequence ID" value="MBK1781208.1"/>
    <property type="molecule type" value="Genomic_DNA"/>
</dbReference>
<comment type="subcellular location">
    <subcellularLocation>
        <location evidence="1">Cell membrane</location>
        <topology evidence="1">Multi-pass membrane protein</topology>
    </subcellularLocation>
</comment>
<feature type="transmembrane region" description="Helical" evidence="6">
    <location>
        <begin position="39"/>
        <end position="56"/>
    </location>
</feature>
<dbReference type="Pfam" id="PF02600">
    <property type="entry name" value="DsbB"/>
    <property type="match status" value="1"/>
</dbReference>
<evidence type="ECO:0000256" key="5">
    <source>
        <dbReference type="ARBA" id="ARBA00023136"/>
    </source>
</evidence>
<evidence type="ECO:0000313" key="7">
    <source>
        <dbReference type="EMBL" id="MBK1781208.1"/>
    </source>
</evidence>
<dbReference type="InterPro" id="IPR050183">
    <property type="entry name" value="DsbB"/>
</dbReference>
<dbReference type="PANTHER" id="PTHR36570:SF3">
    <property type="entry name" value="DISULFIDE BOND FORMATION PROTEIN B"/>
    <property type="match status" value="1"/>
</dbReference>
<gene>
    <name evidence="7" type="ORF">JHL22_08260</name>
</gene>
<evidence type="ECO:0000256" key="2">
    <source>
        <dbReference type="ARBA" id="ARBA00022475"/>
    </source>
</evidence>
<organism evidence="7 8">
    <name type="scientific">Advenella mandrilli</name>
    <dbReference type="NCBI Taxonomy" id="2800330"/>
    <lineage>
        <taxon>Bacteria</taxon>
        <taxon>Pseudomonadati</taxon>
        <taxon>Pseudomonadota</taxon>
        <taxon>Betaproteobacteria</taxon>
        <taxon>Burkholderiales</taxon>
        <taxon>Alcaligenaceae</taxon>
    </lineage>
</organism>
<dbReference type="InterPro" id="IPR003752">
    <property type="entry name" value="DiS_bond_form_DsbB/BdbC"/>
</dbReference>
<dbReference type="PANTHER" id="PTHR36570">
    <property type="entry name" value="DISULFIDE BOND FORMATION PROTEIN B"/>
    <property type="match status" value="1"/>
</dbReference>
<dbReference type="Proteomes" id="UP000635316">
    <property type="component" value="Unassembled WGS sequence"/>
</dbReference>
<reference evidence="7 8" key="1">
    <citation type="submission" date="2020-12" db="EMBL/GenBank/DDBJ databases">
        <authorList>
            <person name="Lu T."/>
            <person name="Wang Q."/>
            <person name="Han X."/>
        </authorList>
    </citation>
    <scope>NUCLEOTIDE SEQUENCE [LARGE SCALE GENOMIC DNA]</scope>
    <source>
        <strain evidence="7 8">WQ 585</strain>
    </source>
</reference>
<comment type="caution">
    <text evidence="7">The sequence shown here is derived from an EMBL/GenBank/DDBJ whole genome shotgun (WGS) entry which is preliminary data.</text>
</comment>
<evidence type="ECO:0000256" key="3">
    <source>
        <dbReference type="ARBA" id="ARBA00022692"/>
    </source>
</evidence>
<sequence length="160" mass="17372">MTQKTLNFIALACLSAVGIALFSQHVLDMPPCAWCVLQRLIFLCIAAVCLLANLFNARVIKKIAALTSAGLGISGVFAAWYQYSVAAEMFSCDLTFADRFMSRTTGLDGAIPWLFGIYASCMDARVEFLGIEYALWSLLLSAVIVIASLAVLFIKNNTAK</sequence>
<dbReference type="Gene3D" id="1.20.1550.10">
    <property type="entry name" value="DsbB-like"/>
    <property type="match status" value="1"/>
</dbReference>
<proteinExistence type="predicted"/>
<dbReference type="SUPFAM" id="SSF158442">
    <property type="entry name" value="DsbB-like"/>
    <property type="match status" value="1"/>
</dbReference>